<dbReference type="OrthoDB" id="1387at10239"/>
<dbReference type="Pfam" id="PF25620">
    <property type="entry name" value="PhiKZ_MCP"/>
    <property type="match status" value="1"/>
</dbReference>
<feature type="region of interest" description="Disordered" evidence="1">
    <location>
        <begin position="711"/>
        <end position="731"/>
    </location>
</feature>
<name>A0A1Q2U2T7_9CAUD</name>
<evidence type="ECO:0000256" key="1">
    <source>
        <dbReference type="SAM" id="MobiDB-lite"/>
    </source>
</evidence>
<sequence>MKRNIVAQLGSSNAGVYLGIKNALKTGAFDTVAGTESFDTAMTALNAVTGSESFGGTAQETLKGIGSEQRHAMISAVQRLHGANSVSGMESLIEAERSVAGLEGFSWAQSPGVSTETKAASITLNALAHRQTDAAEAMFKTVSIPYEAEQLEYTVRTSGLGRYIYGASAYDSASQLQPVTSLLRQSQYFLDDTLELHPVYPGTADSPARKLFVDAADFTPWEQSYSQADTLRRNTHETSFLRVGKTIPNLLGLSEVPGQTPYDSSVDEIEANSITVQKVLFKVNVGGTEKVVVLPTFNFTNSSFGVTTTGQSSDDRQLSMTVKGLPVTAFTDKDGAVSTAFDALQAGGAKAFFGFNLSGTFQRQSFGLTTSASELNLEYIELDGVKHNAATKNTAVKALFAKYSEGEVIGWLPSYNHNNVNRTNFGYRVEVFDAHKVMNVRRETPISVKYPVDKNDVNEGSLSFAIDEMNTILQAQTTAKAYKAAEGHIARVASLNGHAIVGNEQSASVMAGMHFVNASYLKRSMKLADAVSALDSTTVLEALEKTITMNITEICAALSTISGLAAISEYRRIEKKWTIIGHQNLSRYMIRQGDARTLGNGISFKTIDSNLDDMIGKFYIIPESETTDSNIDVIGGMGVMISKEHQVIQANMTRNNMDFGIVITQPAYKHHSVCPIVGVLEIEDAKHALDEEGLIRYLNAQRVKVVNASEFPEGGTGGEVATADAEAGKLP</sequence>
<dbReference type="RefSeq" id="YP_009599352.1">
    <property type="nucleotide sequence ID" value="NC_041916.1"/>
</dbReference>
<keyword evidence="3" id="KW-1185">Reference proteome</keyword>
<protein>
    <submittedName>
        <fullName evidence="2">Phage capsid and scaffold</fullName>
    </submittedName>
</protein>
<evidence type="ECO:0000313" key="2">
    <source>
        <dbReference type="EMBL" id="BAW98274.1"/>
    </source>
</evidence>
<dbReference type="GeneID" id="40075081"/>
<dbReference type="KEGG" id="vg:40075081"/>
<accession>A0A1Q2U2T7</accession>
<proteinExistence type="predicted"/>
<organism evidence="2 3">
    <name type="scientific">Vibrio phage pTD1</name>
    <dbReference type="NCBI Taxonomy" id="1938577"/>
    <lineage>
        <taxon>Viruses</taxon>
        <taxon>Duplodnaviria</taxon>
        <taxon>Heunggongvirae</taxon>
        <taxon>Uroviricota</taxon>
        <taxon>Caudoviricetes</taxon>
        <taxon>Chimalliviridae</taxon>
        <taxon>Gorgonvirinae</taxon>
        <taxon>Tidunavirus</taxon>
        <taxon>Tidunavirus pTD1</taxon>
    </lineage>
</organism>
<dbReference type="EMBL" id="AP017972">
    <property type="protein sequence ID" value="BAW98274.1"/>
    <property type="molecule type" value="Genomic_DNA"/>
</dbReference>
<dbReference type="InterPro" id="IPR057920">
    <property type="entry name" value="PhiKZ_MCP"/>
</dbReference>
<dbReference type="Proteomes" id="UP000221243">
    <property type="component" value="Segment"/>
</dbReference>
<reference evidence="2 3" key="1">
    <citation type="submission" date="2017-01" db="EMBL/GenBank/DDBJ databases">
        <title>Complete Genome Sequence of Vibrio Parahaemolyticus Bacteriophage pTD1.</title>
        <authorList>
            <person name="Midorikawa Y."/>
            <person name="Sano M."/>
        </authorList>
    </citation>
    <scope>NUCLEOTIDE SEQUENCE [LARGE SCALE GENOMIC DNA]</scope>
    <source>
        <strain evidence="2">PTD1</strain>
    </source>
</reference>
<evidence type="ECO:0000313" key="3">
    <source>
        <dbReference type="Proteomes" id="UP000221243"/>
    </source>
</evidence>